<evidence type="ECO:0008006" key="4">
    <source>
        <dbReference type="Google" id="ProtNLM"/>
    </source>
</evidence>
<dbReference type="RefSeq" id="WP_186835343.1">
    <property type="nucleotide sequence ID" value="NZ_JACOOQ010000016.1"/>
</dbReference>
<reference evidence="2" key="1">
    <citation type="submission" date="2020-08" db="EMBL/GenBank/DDBJ databases">
        <title>Genome public.</title>
        <authorList>
            <person name="Liu C."/>
            <person name="Sun Q."/>
        </authorList>
    </citation>
    <scope>NUCLEOTIDE SEQUENCE</scope>
    <source>
        <strain evidence="2">NSJ-42</strain>
    </source>
</reference>
<comment type="caution">
    <text evidence="2">The sequence shown here is derived from an EMBL/GenBank/DDBJ whole genome shotgun (WGS) entry which is preliminary data.</text>
</comment>
<gene>
    <name evidence="2" type="ORF">H8R92_09855</name>
</gene>
<proteinExistence type="predicted"/>
<dbReference type="EMBL" id="JACOOQ010000016">
    <property type="protein sequence ID" value="MBC5640717.1"/>
    <property type="molecule type" value="Genomic_DNA"/>
</dbReference>
<keyword evidence="1" id="KW-1133">Transmembrane helix</keyword>
<dbReference type="Proteomes" id="UP000662088">
    <property type="component" value="Unassembled WGS sequence"/>
</dbReference>
<evidence type="ECO:0000256" key="1">
    <source>
        <dbReference type="SAM" id="Phobius"/>
    </source>
</evidence>
<evidence type="ECO:0000313" key="3">
    <source>
        <dbReference type="Proteomes" id="UP000662088"/>
    </source>
</evidence>
<evidence type="ECO:0000313" key="2">
    <source>
        <dbReference type="EMBL" id="MBC5640717.1"/>
    </source>
</evidence>
<sequence length="379" mass="45130">MKKNILKKYPTFFVFSILVILFTVIDIINSPNEFSELENRKLSQMPILSLKSYIDTSFSSDYEKYINDQFFLRDNWIDLKSRIEYLLGKRENNDIIFGKENYLFKKFTTFNDEMLENNLNSIITFTNNYNKEVDFFIIPNSYAIYDELTPRYLPLVDQLSLINSINSYLSLKSNDHINTINVAEELLKNKDDYIYYKTDHHWTSYGAYLAYLTYMDYLGLEIVDINNLEKITINNFLGTYYNRSKYFKADSDFITYYNILGLHIEIDGKEKLSLMDLDKFKGSDKYSAFLWGNNGLTKVINENISEERKGSSILIFKDSYANSFIQFLSYNYEIIDIIDLRYFKESIRNFMKDKDYNEILIMYSFNNLSTDINIRRLKF</sequence>
<name>A0A8I0AEM3_9CLOT</name>
<feature type="transmembrane region" description="Helical" evidence="1">
    <location>
        <begin position="12"/>
        <end position="30"/>
    </location>
</feature>
<dbReference type="AlphaFoldDB" id="A0A8I0AEM3"/>
<protein>
    <recommendedName>
        <fullName evidence="4">AlgX/AlgJ SGNH hydrolase-like domain-containing protein</fullName>
    </recommendedName>
</protein>
<accession>A0A8I0AEM3</accession>
<dbReference type="Pfam" id="PF14286">
    <property type="entry name" value="DHHW"/>
    <property type="match status" value="1"/>
</dbReference>
<keyword evidence="3" id="KW-1185">Reference proteome</keyword>
<keyword evidence="1" id="KW-0472">Membrane</keyword>
<organism evidence="2 3">
    <name type="scientific">Clostridium lentum</name>
    <dbReference type="NCBI Taxonomy" id="2763037"/>
    <lineage>
        <taxon>Bacteria</taxon>
        <taxon>Bacillati</taxon>
        <taxon>Bacillota</taxon>
        <taxon>Clostridia</taxon>
        <taxon>Eubacteriales</taxon>
        <taxon>Clostridiaceae</taxon>
        <taxon>Clostridium</taxon>
    </lineage>
</organism>
<dbReference type="InterPro" id="IPR025945">
    <property type="entry name" value="DHHW"/>
</dbReference>
<keyword evidence="1" id="KW-0812">Transmembrane</keyword>